<keyword evidence="3" id="KW-1133">Transmembrane helix</keyword>
<dbReference type="PIRSF" id="PIRSF001221">
    <property type="entry name" value="Amidase_fungi"/>
    <property type="match status" value="1"/>
</dbReference>
<dbReference type="EMBL" id="JBJJXI010000059">
    <property type="protein sequence ID" value="KAL3398287.1"/>
    <property type="molecule type" value="Genomic_DNA"/>
</dbReference>
<feature type="active site" description="Charge relay system" evidence="2">
    <location>
        <position position="146"/>
    </location>
</feature>
<dbReference type="InterPro" id="IPR020556">
    <property type="entry name" value="Amidase_CS"/>
</dbReference>
<name>A0ABD2WZ04_9HYME</name>
<dbReference type="InterPro" id="IPR023631">
    <property type="entry name" value="Amidase_dom"/>
</dbReference>
<dbReference type="Pfam" id="PF01425">
    <property type="entry name" value="Amidase"/>
    <property type="match status" value="1"/>
</dbReference>
<dbReference type="AlphaFoldDB" id="A0ABD2WZ04"/>
<dbReference type="PANTHER" id="PTHR43372:SF1">
    <property type="entry name" value="LD38433P"/>
    <property type="match status" value="1"/>
</dbReference>
<comment type="caution">
    <text evidence="5">The sequence shown here is derived from an EMBL/GenBank/DDBJ whole genome shotgun (WGS) entry which is preliminary data.</text>
</comment>
<dbReference type="PROSITE" id="PS00571">
    <property type="entry name" value="AMIDASES"/>
    <property type="match status" value="1"/>
</dbReference>
<dbReference type="Proteomes" id="UP001627154">
    <property type="component" value="Unassembled WGS sequence"/>
</dbReference>
<sequence length="534" mass="59205">MCTSTREKRHTKKTRMSCKKLTLQVVKWIIIQIHWLFDCFVDFIFGLYYDSKVQKVPPVKNELLLESAISLAKKIRERKVGCEVVVTAFIDRCKEVNSLLNAIIDDQYDQAIARAREVDTLLQNKSLSAEELEKNLPLFGVPFTTKESNEAKGTLHSMGTLKRKGHRSTEDADVVLNVKKAGAILIGKTNIPELNQWIESRNKIYGQTNNPYNTTRGVGGSSGGDAAIVAACGVPFAVGSDIGGSIRIPASRNGVFGFKPSEGKTSLVGIGLRKQHYYNSMAEAGPICKKAEDLDTLMSIFVGPNIEIKFNSEQVDVKQLDIFYQECSNDIRASKLSSAAQEALTKAISHLKHVTGSATKVKIPGTEYSYRLWRYWMTQEDADFTSDLTNNNGKTTAVAEIKKMLVGNAEVTLAAVLKLIDHDFFPKENGDWAQDVTRKMKKYLLEKLGEKGVLIYPTFNSARYHCAPFFSPFSFGYWAIFNVLKVPVCQVPMGIDKNGLPIGVQVVAAPNNDQLCIAVAKELERAFGGWVPPS</sequence>
<accession>A0ABD2WZ04</accession>
<keyword evidence="3" id="KW-0472">Membrane</keyword>
<dbReference type="PANTHER" id="PTHR43372">
    <property type="entry name" value="FATTY-ACID AMIDE HYDROLASE"/>
    <property type="match status" value="1"/>
</dbReference>
<gene>
    <name evidence="5" type="ORF">TKK_007471</name>
</gene>
<dbReference type="InterPro" id="IPR052739">
    <property type="entry name" value="FAAH2"/>
</dbReference>
<dbReference type="InterPro" id="IPR036928">
    <property type="entry name" value="AS_sf"/>
</dbReference>
<evidence type="ECO:0000256" key="1">
    <source>
        <dbReference type="ARBA" id="ARBA00009199"/>
    </source>
</evidence>
<feature type="active site" description="Acyl-ester intermediate" evidence="2">
    <location>
        <position position="245"/>
    </location>
</feature>
<reference evidence="5 6" key="1">
    <citation type="journal article" date="2024" name="bioRxiv">
        <title>A reference genome for Trichogramma kaykai: A tiny desert-dwelling parasitoid wasp with competing sex-ratio distorters.</title>
        <authorList>
            <person name="Culotta J."/>
            <person name="Lindsey A.R."/>
        </authorList>
    </citation>
    <scope>NUCLEOTIDE SEQUENCE [LARGE SCALE GENOMIC DNA]</scope>
    <source>
        <strain evidence="5 6">KSX58</strain>
    </source>
</reference>
<dbReference type="SUPFAM" id="SSF75304">
    <property type="entry name" value="Amidase signature (AS) enzymes"/>
    <property type="match status" value="1"/>
</dbReference>
<feature type="active site" description="Charge relay system" evidence="2">
    <location>
        <position position="221"/>
    </location>
</feature>
<comment type="similarity">
    <text evidence="1">Belongs to the amidase family.</text>
</comment>
<keyword evidence="3" id="KW-0812">Transmembrane</keyword>
<evidence type="ECO:0000256" key="3">
    <source>
        <dbReference type="SAM" id="Phobius"/>
    </source>
</evidence>
<feature type="domain" description="Amidase" evidence="4">
    <location>
        <begin position="85"/>
        <end position="516"/>
    </location>
</feature>
<proteinExistence type="inferred from homology"/>
<protein>
    <recommendedName>
        <fullName evidence="4">Amidase domain-containing protein</fullName>
    </recommendedName>
</protein>
<keyword evidence="6" id="KW-1185">Reference proteome</keyword>
<evidence type="ECO:0000313" key="6">
    <source>
        <dbReference type="Proteomes" id="UP001627154"/>
    </source>
</evidence>
<dbReference type="Gene3D" id="3.90.1300.10">
    <property type="entry name" value="Amidase signature (AS) domain"/>
    <property type="match status" value="1"/>
</dbReference>
<feature type="transmembrane region" description="Helical" evidence="3">
    <location>
        <begin position="21"/>
        <end position="49"/>
    </location>
</feature>
<evidence type="ECO:0000259" key="4">
    <source>
        <dbReference type="Pfam" id="PF01425"/>
    </source>
</evidence>
<organism evidence="5 6">
    <name type="scientific">Trichogramma kaykai</name>
    <dbReference type="NCBI Taxonomy" id="54128"/>
    <lineage>
        <taxon>Eukaryota</taxon>
        <taxon>Metazoa</taxon>
        <taxon>Ecdysozoa</taxon>
        <taxon>Arthropoda</taxon>
        <taxon>Hexapoda</taxon>
        <taxon>Insecta</taxon>
        <taxon>Pterygota</taxon>
        <taxon>Neoptera</taxon>
        <taxon>Endopterygota</taxon>
        <taxon>Hymenoptera</taxon>
        <taxon>Apocrita</taxon>
        <taxon>Proctotrupomorpha</taxon>
        <taxon>Chalcidoidea</taxon>
        <taxon>Trichogrammatidae</taxon>
        <taxon>Trichogramma</taxon>
    </lineage>
</organism>
<evidence type="ECO:0000313" key="5">
    <source>
        <dbReference type="EMBL" id="KAL3398287.1"/>
    </source>
</evidence>
<evidence type="ECO:0000256" key="2">
    <source>
        <dbReference type="PIRSR" id="PIRSR001221-1"/>
    </source>
</evidence>